<dbReference type="EMBL" id="JACCBB010000001">
    <property type="protein sequence ID" value="NYD22994.1"/>
    <property type="molecule type" value="Genomic_DNA"/>
</dbReference>
<organism evidence="3 4">
    <name type="scientific">Kineococcus aurantiacus</name>
    <dbReference type="NCBI Taxonomy" id="37633"/>
    <lineage>
        <taxon>Bacteria</taxon>
        <taxon>Bacillati</taxon>
        <taxon>Actinomycetota</taxon>
        <taxon>Actinomycetes</taxon>
        <taxon>Kineosporiales</taxon>
        <taxon>Kineosporiaceae</taxon>
        <taxon>Kineococcus</taxon>
    </lineage>
</organism>
<dbReference type="Proteomes" id="UP000521922">
    <property type="component" value="Unassembled WGS sequence"/>
</dbReference>
<proteinExistence type="predicted"/>
<evidence type="ECO:0000256" key="2">
    <source>
        <dbReference type="SAM" id="SignalP"/>
    </source>
</evidence>
<feature type="compositionally biased region" description="Low complexity" evidence="1">
    <location>
        <begin position="143"/>
        <end position="165"/>
    </location>
</feature>
<evidence type="ECO:0000256" key="1">
    <source>
        <dbReference type="SAM" id="MobiDB-lite"/>
    </source>
</evidence>
<sequence>MNRKLSTAAAVTAAVLLGGAGVATAAGPVTGTGTGTGAAGVPAATTIHFAHRATSASVSGTVGPGHDDRYVFDARAGQTAHLHLARSTSAQTWTLVGPTGPAVHDAHSPRQSDFTYRLPETGRYYVDIVSTRPSRYRLDLTIPTTTKPSTPSTTKPSTGKPDTGGTVVAEATKITFAPGRTRATVTATVGPQDRAAYTFAATKGQQARIQLAGSPTSTFTLTAPDGSPLHTGHSQNQSDVTLTLPVSGSYRIDLADDVRTGTQQLTLSIPRN</sequence>
<feature type="region of interest" description="Disordered" evidence="1">
    <location>
        <begin position="142"/>
        <end position="165"/>
    </location>
</feature>
<dbReference type="RefSeq" id="WP_179752394.1">
    <property type="nucleotide sequence ID" value="NZ_BAAAGN010000001.1"/>
</dbReference>
<evidence type="ECO:0000313" key="3">
    <source>
        <dbReference type="EMBL" id="NYD22994.1"/>
    </source>
</evidence>
<comment type="caution">
    <text evidence="3">The sequence shown here is derived from an EMBL/GenBank/DDBJ whole genome shotgun (WGS) entry which is preliminary data.</text>
</comment>
<dbReference type="AlphaFoldDB" id="A0A7Y9DM17"/>
<evidence type="ECO:0000313" key="4">
    <source>
        <dbReference type="Proteomes" id="UP000521922"/>
    </source>
</evidence>
<protein>
    <recommendedName>
        <fullName evidence="5">Peptidase C-terminal archaeal/bacterial domain-containing protein</fullName>
    </recommendedName>
</protein>
<keyword evidence="2" id="KW-0732">Signal</keyword>
<name>A0A7Y9DM17_9ACTN</name>
<evidence type="ECO:0008006" key="5">
    <source>
        <dbReference type="Google" id="ProtNLM"/>
    </source>
</evidence>
<gene>
    <name evidence="3" type="ORF">BJ968_002534</name>
</gene>
<dbReference type="Gene3D" id="2.60.120.380">
    <property type="match status" value="2"/>
</dbReference>
<feature type="chain" id="PRO_5031442379" description="Peptidase C-terminal archaeal/bacterial domain-containing protein" evidence="2">
    <location>
        <begin position="26"/>
        <end position="272"/>
    </location>
</feature>
<feature type="signal peptide" evidence="2">
    <location>
        <begin position="1"/>
        <end position="25"/>
    </location>
</feature>
<reference evidence="3 4" key="1">
    <citation type="submission" date="2020-07" db="EMBL/GenBank/DDBJ databases">
        <title>Sequencing the genomes of 1000 actinobacteria strains.</title>
        <authorList>
            <person name="Klenk H.-P."/>
        </authorList>
    </citation>
    <scope>NUCLEOTIDE SEQUENCE [LARGE SCALE GENOMIC DNA]</scope>
    <source>
        <strain evidence="3 4">DSM 7487</strain>
    </source>
</reference>
<keyword evidence="4" id="KW-1185">Reference proteome</keyword>
<accession>A0A7Y9DM17</accession>